<dbReference type="InterPro" id="IPR001173">
    <property type="entry name" value="Glyco_trans_2-like"/>
</dbReference>
<dbReference type="InterPro" id="IPR050834">
    <property type="entry name" value="Glycosyltransf_2"/>
</dbReference>
<comment type="caution">
    <text evidence="3">The sequence shown here is derived from an EMBL/GenBank/DDBJ whole genome shotgun (WGS) entry which is preliminary data.</text>
</comment>
<dbReference type="EC" id="2.4.-.-" evidence="3"/>
<dbReference type="GO" id="GO:0016757">
    <property type="term" value="F:glycosyltransferase activity"/>
    <property type="evidence" value="ECO:0007669"/>
    <property type="project" value="UniProtKB-KW"/>
</dbReference>
<organism evidence="3 4">
    <name type="scientific">Marinicrinis lubricantis</name>
    <dbReference type="NCBI Taxonomy" id="2086470"/>
    <lineage>
        <taxon>Bacteria</taxon>
        <taxon>Bacillati</taxon>
        <taxon>Bacillota</taxon>
        <taxon>Bacilli</taxon>
        <taxon>Bacillales</taxon>
        <taxon>Paenibacillaceae</taxon>
    </lineage>
</organism>
<dbReference type="Gene3D" id="3.90.550.10">
    <property type="entry name" value="Spore Coat Polysaccharide Biosynthesis Protein SpsA, Chain A"/>
    <property type="match status" value="1"/>
</dbReference>
<evidence type="ECO:0000313" key="3">
    <source>
        <dbReference type="EMBL" id="MFC5988220.1"/>
    </source>
</evidence>
<keyword evidence="3" id="KW-0328">Glycosyltransferase</keyword>
<feature type="repeat" description="TPR" evidence="1">
    <location>
        <begin position="289"/>
        <end position="322"/>
    </location>
</feature>
<name>A0ABW1ISZ0_9BACL</name>
<dbReference type="Pfam" id="PF00535">
    <property type="entry name" value="Glycos_transf_2"/>
    <property type="match status" value="1"/>
</dbReference>
<dbReference type="SMART" id="SM00028">
    <property type="entry name" value="TPR"/>
    <property type="match status" value="2"/>
</dbReference>
<sequence>MNPRKASLTFSAVVPMYNAELYIQETLESLCSQTYPLEEIIVVDDACQDQSAQIVAKWMEQTSIPIKVIRNDRNRGVSYSRNKGFGEASGQWILLLDADDVVDQTLVETHVQLLATNEATHAVLCHSAYRQIDEHGNLLPGITQFKQVGPHEILGYEFVRNHVYLSGTSVHRQTAIEAGLFDLELSHSEDWDLWLRLAQRGGFLYINEPLFTVRRHSSNASSHIKSMLDGERRVLQKYRLEFIKEAIHRRDLPIVINAADYVSVLYRLDQYEEGHHYLKQLIAEGHSSASLYFFHGLYFVICKQFRQAATSFREALKQDKHHGAARNNLAAAWGCMGHKEEAIQLLQEVLSDIPNYMDANHNLTQIQSNPHVTSSDLKWTWRELRPVLLQYSG</sequence>
<dbReference type="Pfam" id="PF14559">
    <property type="entry name" value="TPR_19"/>
    <property type="match status" value="1"/>
</dbReference>
<gene>
    <name evidence="3" type="ORF">ACFPXP_17600</name>
</gene>
<dbReference type="EMBL" id="JBHSQV010000178">
    <property type="protein sequence ID" value="MFC5988220.1"/>
    <property type="molecule type" value="Genomic_DNA"/>
</dbReference>
<keyword evidence="3" id="KW-0808">Transferase</keyword>
<dbReference type="PANTHER" id="PTHR43685:SF2">
    <property type="entry name" value="GLYCOSYLTRANSFERASE 2-LIKE DOMAIN-CONTAINING PROTEIN"/>
    <property type="match status" value="1"/>
</dbReference>
<keyword evidence="4" id="KW-1185">Reference proteome</keyword>
<feature type="domain" description="Glycosyltransferase 2-like" evidence="2">
    <location>
        <begin position="11"/>
        <end position="133"/>
    </location>
</feature>
<dbReference type="Proteomes" id="UP001596250">
    <property type="component" value="Unassembled WGS sequence"/>
</dbReference>
<keyword evidence="1" id="KW-0802">TPR repeat</keyword>
<dbReference type="CDD" id="cd00761">
    <property type="entry name" value="Glyco_tranf_GTA_type"/>
    <property type="match status" value="1"/>
</dbReference>
<dbReference type="InterPro" id="IPR019734">
    <property type="entry name" value="TPR_rpt"/>
</dbReference>
<evidence type="ECO:0000313" key="4">
    <source>
        <dbReference type="Proteomes" id="UP001596250"/>
    </source>
</evidence>
<protein>
    <submittedName>
        <fullName evidence="3">Glycosyltransferase</fullName>
        <ecNumber evidence="3">2.4.-.-</ecNumber>
    </submittedName>
</protein>
<proteinExistence type="predicted"/>
<evidence type="ECO:0000256" key="1">
    <source>
        <dbReference type="PROSITE-ProRule" id="PRU00339"/>
    </source>
</evidence>
<dbReference type="SUPFAM" id="SSF48452">
    <property type="entry name" value="TPR-like"/>
    <property type="match status" value="1"/>
</dbReference>
<dbReference type="InterPro" id="IPR011990">
    <property type="entry name" value="TPR-like_helical_dom_sf"/>
</dbReference>
<dbReference type="Gene3D" id="1.25.40.10">
    <property type="entry name" value="Tetratricopeptide repeat domain"/>
    <property type="match status" value="1"/>
</dbReference>
<dbReference type="SUPFAM" id="SSF53448">
    <property type="entry name" value="Nucleotide-diphospho-sugar transferases"/>
    <property type="match status" value="1"/>
</dbReference>
<dbReference type="InterPro" id="IPR029044">
    <property type="entry name" value="Nucleotide-diphossugar_trans"/>
</dbReference>
<accession>A0ABW1ISZ0</accession>
<dbReference type="PANTHER" id="PTHR43685">
    <property type="entry name" value="GLYCOSYLTRANSFERASE"/>
    <property type="match status" value="1"/>
</dbReference>
<dbReference type="RefSeq" id="WP_379895681.1">
    <property type="nucleotide sequence ID" value="NZ_CBCSCT010000017.1"/>
</dbReference>
<evidence type="ECO:0000259" key="2">
    <source>
        <dbReference type="Pfam" id="PF00535"/>
    </source>
</evidence>
<dbReference type="PROSITE" id="PS50005">
    <property type="entry name" value="TPR"/>
    <property type="match status" value="1"/>
</dbReference>
<reference evidence="4" key="1">
    <citation type="journal article" date="2019" name="Int. J. Syst. Evol. Microbiol.">
        <title>The Global Catalogue of Microorganisms (GCM) 10K type strain sequencing project: providing services to taxonomists for standard genome sequencing and annotation.</title>
        <authorList>
            <consortium name="The Broad Institute Genomics Platform"/>
            <consortium name="The Broad Institute Genome Sequencing Center for Infectious Disease"/>
            <person name="Wu L."/>
            <person name="Ma J."/>
        </authorList>
    </citation>
    <scope>NUCLEOTIDE SEQUENCE [LARGE SCALE GENOMIC DNA]</scope>
    <source>
        <strain evidence="4">CCM 8749</strain>
    </source>
</reference>